<dbReference type="AlphaFoldDB" id="A0AAI8YRH5"/>
<evidence type="ECO:0000256" key="4">
    <source>
        <dbReference type="ARBA" id="ARBA00010617"/>
    </source>
</evidence>
<dbReference type="GO" id="GO:0004497">
    <property type="term" value="F:monooxygenase activity"/>
    <property type="evidence" value="ECO:0007669"/>
    <property type="project" value="UniProtKB-KW"/>
</dbReference>
<evidence type="ECO:0000313" key="15">
    <source>
        <dbReference type="EMBL" id="CAK3772144.1"/>
    </source>
</evidence>
<reference evidence="15" key="1">
    <citation type="submission" date="2023-11" db="EMBL/GenBank/DDBJ databases">
        <authorList>
            <person name="Alioto T."/>
            <person name="Alioto T."/>
            <person name="Gomez Garrido J."/>
        </authorList>
    </citation>
    <scope>NUCLEOTIDE SEQUENCE</scope>
</reference>
<dbReference type="GO" id="GO:0005506">
    <property type="term" value="F:iron ion binding"/>
    <property type="evidence" value="ECO:0007669"/>
    <property type="project" value="InterPro"/>
</dbReference>
<accession>A0AAI8YRH5</accession>
<keyword evidence="6 14" id="KW-0812">Transmembrane</keyword>
<dbReference type="GO" id="GO:0020037">
    <property type="term" value="F:heme binding"/>
    <property type="evidence" value="ECO:0007669"/>
    <property type="project" value="InterPro"/>
</dbReference>
<comment type="cofactor">
    <cofactor evidence="1 13">
        <name>heme</name>
        <dbReference type="ChEBI" id="CHEBI:30413"/>
    </cofactor>
</comment>
<dbReference type="Gene3D" id="1.10.630.10">
    <property type="entry name" value="Cytochrome P450"/>
    <property type="match status" value="1"/>
</dbReference>
<dbReference type="Pfam" id="PF00067">
    <property type="entry name" value="p450"/>
    <property type="match status" value="1"/>
</dbReference>
<keyword evidence="5 13" id="KW-0349">Heme</keyword>
<dbReference type="Proteomes" id="UP001296104">
    <property type="component" value="Unassembled WGS sequence"/>
</dbReference>
<protein>
    <submittedName>
        <fullName evidence="15">Tryprostatin B 6-hydroxylase</fullName>
    </submittedName>
</protein>
<dbReference type="InterPro" id="IPR036396">
    <property type="entry name" value="Cyt_P450_sf"/>
</dbReference>
<dbReference type="InterPro" id="IPR002401">
    <property type="entry name" value="Cyt_P450_E_grp-I"/>
</dbReference>
<dbReference type="InterPro" id="IPR050121">
    <property type="entry name" value="Cytochrome_P450_monoxygenase"/>
</dbReference>
<dbReference type="GO" id="GO:1902181">
    <property type="term" value="P:verruculogen biosynthetic process"/>
    <property type="evidence" value="ECO:0007669"/>
    <property type="project" value="UniProtKB-ARBA"/>
</dbReference>
<feature type="transmembrane region" description="Helical" evidence="14">
    <location>
        <begin position="6"/>
        <end position="25"/>
    </location>
</feature>
<keyword evidence="9" id="KW-0560">Oxidoreductase</keyword>
<evidence type="ECO:0000256" key="11">
    <source>
        <dbReference type="ARBA" id="ARBA00023033"/>
    </source>
</evidence>
<name>A0AAI8YRH5_9PEZI</name>
<keyword evidence="8 14" id="KW-1133">Transmembrane helix</keyword>
<evidence type="ECO:0000256" key="10">
    <source>
        <dbReference type="ARBA" id="ARBA00023004"/>
    </source>
</evidence>
<evidence type="ECO:0000256" key="9">
    <source>
        <dbReference type="ARBA" id="ARBA00023002"/>
    </source>
</evidence>
<dbReference type="PRINTS" id="PR00385">
    <property type="entry name" value="P450"/>
</dbReference>
<comment type="pathway">
    <text evidence="3">Mycotoxin biosynthesis.</text>
</comment>
<sequence length="542" mass="61052">MDAPSTPYSGLLAFAAGVASHLFYFRIGEHHMLPIVYIQLFVILNIASAAALVTSQGLSFSSAVAAVSSLSALWLLGVYTSLVTYRLFFHPLRNFPGPWQARIGDLWFSTRLSKGDGHVQLTDFHRRYGRYVRIGSNSLSITDPEMMQAAYGPNSKVVKSDWYDGAYPYHSMQTTRDKGLHDRRRRVWAPAFSDKALREYEMTVVEFNDKFVKKIEEQEGRTIDIRTMFNLYSFDVMGRLAFGKDYGMLESGKRHWALDLLVEGLEVGIFRFPTWVNRTLRSIPGAATGYYKFLKFCSDELRKRVQDGGKETNNKDITSWLLKAYAGEKHPEEDAMLQGDSRLIIVAGSDTTSATLTHLFYYLAIGPAQQAKLRQEIKSLVKETVIDKDIQHADRLNGAINEALRLHPAVPSGVARKTPNEGVRVGDTFIPGNVTFYTPQYSMGRDADVYPEPFSFVPERWYSKPEMVKHPDAFAPFSMGSFNCIGRNLARMELRTLTAQILLNYEVALAPGEDGTRLLTQTMDHFTTSPGQLDLVFTPVPV</sequence>
<comment type="subcellular location">
    <subcellularLocation>
        <location evidence="2">Membrane</location>
    </subcellularLocation>
</comment>
<keyword evidence="7 13" id="KW-0479">Metal-binding</keyword>
<dbReference type="EMBL" id="CAVMBE010000001">
    <property type="protein sequence ID" value="CAK3772144.1"/>
    <property type="molecule type" value="Genomic_DNA"/>
</dbReference>
<evidence type="ECO:0000256" key="14">
    <source>
        <dbReference type="SAM" id="Phobius"/>
    </source>
</evidence>
<dbReference type="InterPro" id="IPR001128">
    <property type="entry name" value="Cyt_P450"/>
</dbReference>
<keyword evidence="10 13" id="KW-0408">Iron</keyword>
<organism evidence="15 16">
    <name type="scientific">Lecanosticta acicola</name>
    <dbReference type="NCBI Taxonomy" id="111012"/>
    <lineage>
        <taxon>Eukaryota</taxon>
        <taxon>Fungi</taxon>
        <taxon>Dikarya</taxon>
        <taxon>Ascomycota</taxon>
        <taxon>Pezizomycotina</taxon>
        <taxon>Dothideomycetes</taxon>
        <taxon>Dothideomycetidae</taxon>
        <taxon>Mycosphaerellales</taxon>
        <taxon>Mycosphaerellaceae</taxon>
        <taxon>Lecanosticta</taxon>
    </lineage>
</organism>
<feature type="transmembrane region" description="Helical" evidence="14">
    <location>
        <begin position="32"/>
        <end position="54"/>
    </location>
</feature>
<evidence type="ECO:0000256" key="6">
    <source>
        <dbReference type="ARBA" id="ARBA00022692"/>
    </source>
</evidence>
<comment type="caution">
    <text evidence="15">The sequence shown here is derived from an EMBL/GenBank/DDBJ whole genome shotgun (WGS) entry which is preliminary data.</text>
</comment>
<evidence type="ECO:0000313" key="16">
    <source>
        <dbReference type="Proteomes" id="UP001296104"/>
    </source>
</evidence>
<feature type="binding site" description="axial binding residue" evidence="13">
    <location>
        <position position="484"/>
    </location>
    <ligand>
        <name>heme</name>
        <dbReference type="ChEBI" id="CHEBI:30413"/>
    </ligand>
    <ligandPart>
        <name>Fe</name>
        <dbReference type="ChEBI" id="CHEBI:18248"/>
    </ligandPart>
</feature>
<gene>
    <name evidence="15" type="ORF">LECACI_7A000447</name>
</gene>
<comment type="similarity">
    <text evidence="4">Belongs to the cytochrome P450 family.</text>
</comment>
<evidence type="ECO:0000256" key="3">
    <source>
        <dbReference type="ARBA" id="ARBA00004685"/>
    </source>
</evidence>
<keyword evidence="16" id="KW-1185">Reference proteome</keyword>
<evidence type="ECO:0000256" key="12">
    <source>
        <dbReference type="ARBA" id="ARBA00023136"/>
    </source>
</evidence>
<dbReference type="FunFam" id="1.10.630.10:FF:000063">
    <property type="entry name" value="Cytochrome P450 monooxygenase"/>
    <property type="match status" value="1"/>
</dbReference>
<dbReference type="CDD" id="cd11061">
    <property type="entry name" value="CYP67-like"/>
    <property type="match status" value="1"/>
</dbReference>
<evidence type="ECO:0000256" key="8">
    <source>
        <dbReference type="ARBA" id="ARBA00022989"/>
    </source>
</evidence>
<proteinExistence type="inferred from homology"/>
<dbReference type="GO" id="GO:0016020">
    <property type="term" value="C:membrane"/>
    <property type="evidence" value="ECO:0007669"/>
    <property type="project" value="UniProtKB-SubCell"/>
</dbReference>
<keyword evidence="12 14" id="KW-0472">Membrane</keyword>
<dbReference type="PANTHER" id="PTHR24305:SF112">
    <property type="entry name" value="L-ORNITHINE-N5-MONOOXYGENASE (EUROFUNG)"/>
    <property type="match status" value="1"/>
</dbReference>
<dbReference type="PANTHER" id="PTHR24305">
    <property type="entry name" value="CYTOCHROME P450"/>
    <property type="match status" value="1"/>
</dbReference>
<evidence type="ECO:0000256" key="1">
    <source>
        <dbReference type="ARBA" id="ARBA00001971"/>
    </source>
</evidence>
<evidence type="ECO:0000256" key="7">
    <source>
        <dbReference type="ARBA" id="ARBA00022723"/>
    </source>
</evidence>
<dbReference type="SUPFAM" id="SSF48264">
    <property type="entry name" value="Cytochrome P450"/>
    <property type="match status" value="1"/>
</dbReference>
<dbReference type="PRINTS" id="PR00463">
    <property type="entry name" value="EP450I"/>
</dbReference>
<dbReference type="GO" id="GO:0016705">
    <property type="term" value="F:oxidoreductase activity, acting on paired donors, with incorporation or reduction of molecular oxygen"/>
    <property type="evidence" value="ECO:0007669"/>
    <property type="project" value="InterPro"/>
</dbReference>
<feature type="transmembrane region" description="Helical" evidence="14">
    <location>
        <begin position="60"/>
        <end position="85"/>
    </location>
</feature>
<evidence type="ECO:0000256" key="2">
    <source>
        <dbReference type="ARBA" id="ARBA00004370"/>
    </source>
</evidence>
<evidence type="ECO:0000256" key="5">
    <source>
        <dbReference type="ARBA" id="ARBA00022617"/>
    </source>
</evidence>
<keyword evidence="11" id="KW-0503">Monooxygenase</keyword>
<evidence type="ECO:0000256" key="13">
    <source>
        <dbReference type="PIRSR" id="PIRSR602401-1"/>
    </source>
</evidence>